<accession>A0ABQ6HA45</accession>
<keyword evidence="2" id="KW-1185">Reference proteome</keyword>
<gene>
    <name evidence="1" type="ORF">tloyanaT_00280</name>
</gene>
<organism evidence="1 2">
    <name type="scientific">Thalassotalea loyana</name>
    <dbReference type="NCBI Taxonomy" id="280483"/>
    <lineage>
        <taxon>Bacteria</taxon>
        <taxon>Pseudomonadati</taxon>
        <taxon>Pseudomonadota</taxon>
        <taxon>Gammaproteobacteria</taxon>
        <taxon>Alteromonadales</taxon>
        <taxon>Colwelliaceae</taxon>
        <taxon>Thalassotalea</taxon>
    </lineage>
</organism>
<dbReference type="Gene3D" id="2.40.70.10">
    <property type="entry name" value="Acid Proteases"/>
    <property type="match status" value="2"/>
</dbReference>
<evidence type="ECO:0000313" key="1">
    <source>
        <dbReference type="EMBL" id="GLX83776.1"/>
    </source>
</evidence>
<reference evidence="1 2" key="1">
    <citation type="submission" date="2023-03" db="EMBL/GenBank/DDBJ databases">
        <title>Thalassotalea loyana LMG 22536T draft genome sequence.</title>
        <authorList>
            <person name="Sawabe T."/>
        </authorList>
    </citation>
    <scope>NUCLEOTIDE SEQUENCE [LARGE SCALE GENOMIC DNA]</scope>
    <source>
        <strain evidence="1 2">LMG 22536</strain>
    </source>
</reference>
<dbReference type="EMBL" id="BSSV01000001">
    <property type="protein sequence ID" value="GLX83776.1"/>
    <property type="molecule type" value="Genomic_DNA"/>
</dbReference>
<evidence type="ECO:0000313" key="2">
    <source>
        <dbReference type="Proteomes" id="UP001157134"/>
    </source>
</evidence>
<dbReference type="Proteomes" id="UP001157134">
    <property type="component" value="Unassembled WGS sequence"/>
</dbReference>
<dbReference type="RefSeq" id="WP_284295304.1">
    <property type="nucleotide sequence ID" value="NZ_BSSV01000001.1"/>
</dbReference>
<dbReference type="SUPFAM" id="SSF50630">
    <property type="entry name" value="Acid proteases"/>
    <property type="match status" value="2"/>
</dbReference>
<protein>
    <recommendedName>
        <fullName evidence="3">Signal protein PDZ</fullName>
    </recommendedName>
</protein>
<name>A0ABQ6HA45_9GAMM</name>
<dbReference type="Pfam" id="PF13650">
    <property type="entry name" value="Asp_protease_2"/>
    <property type="match status" value="1"/>
</dbReference>
<proteinExistence type="predicted"/>
<sequence length="298" mass="32539">MLKPLLFILIFISFNSYSKVSQWLDFTLENGHIVIPITVAGVETTAILDTGAQINGINTAFLRKNKLDLVKGQKILVKGVASVERRQSYDKVSANLFGANVNFDDVVESFLGHHSRGMIIGAGFFASFIVQIDYPNQKMRLISRGSVDLQKMKNIDFQAQKGSGRPLVKVKVGEQTLWGLLDTGSTAGLLVTRTAASRIGLLSKVDGSTIISGVNSAAITESATATGLEFGPYTLDNVPVIFPEDGETLNLESQHRQLGTRMRGRKAEAIIGYDIFKHFLLTIDYKGGHMHVGLPENN</sequence>
<evidence type="ECO:0008006" key="3">
    <source>
        <dbReference type="Google" id="ProtNLM"/>
    </source>
</evidence>
<comment type="caution">
    <text evidence="1">The sequence shown here is derived from an EMBL/GenBank/DDBJ whole genome shotgun (WGS) entry which is preliminary data.</text>
</comment>
<dbReference type="InterPro" id="IPR021109">
    <property type="entry name" value="Peptidase_aspartic_dom_sf"/>
</dbReference>